<evidence type="ECO:0000313" key="2">
    <source>
        <dbReference type="Proteomes" id="UP001152795"/>
    </source>
</evidence>
<dbReference type="OrthoDB" id="10065625at2759"/>
<reference evidence="1" key="1">
    <citation type="submission" date="2020-04" db="EMBL/GenBank/DDBJ databases">
        <authorList>
            <person name="Alioto T."/>
            <person name="Alioto T."/>
            <person name="Gomez Garrido J."/>
        </authorList>
    </citation>
    <scope>NUCLEOTIDE SEQUENCE</scope>
    <source>
        <strain evidence="1">A484AB</strain>
    </source>
</reference>
<sequence>MGSNGLDPDSARSASCPRDIAELFNDYFFSIVSGSDKTTQTDNPSSPTDSNLSESILSLDDVLAALLSLDTNKATGPDEIPPRILKECAYQIAPSLCLLFN</sequence>
<organism evidence="1 2">
    <name type="scientific">Paramuricea clavata</name>
    <name type="common">Red gorgonian</name>
    <name type="synonym">Violescent sea-whip</name>
    <dbReference type="NCBI Taxonomy" id="317549"/>
    <lineage>
        <taxon>Eukaryota</taxon>
        <taxon>Metazoa</taxon>
        <taxon>Cnidaria</taxon>
        <taxon>Anthozoa</taxon>
        <taxon>Octocorallia</taxon>
        <taxon>Malacalcyonacea</taxon>
        <taxon>Plexauridae</taxon>
        <taxon>Paramuricea</taxon>
    </lineage>
</organism>
<protein>
    <submittedName>
        <fullName evidence="1">Uncharacterized protein</fullName>
    </submittedName>
</protein>
<dbReference type="AlphaFoldDB" id="A0A6S7I0W1"/>
<dbReference type="PANTHER" id="PTHR47510">
    <property type="entry name" value="REVERSE TRANSCRIPTASE DOMAIN-CONTAINING PROTEIN"/>
    <property type="match status" value="1"/>
</dbReference>
<comment type="caution">
    <text evidence="1">The sequence shown here is derived from an EMBL/GenBank/DDBJ whole genome shotgun (WGS) entry which is preliminary data.</text>
</comment>
<proteinExistence type="predicted"/>
<name>A0A6S7I0W1_PARCT</name>
<gene>
    <name evidence="1" type="ORF">PACLA_8A062983</name>
</gene>
<evidence type="ECO:0000313" key="1">
    <source>
        <dbReference type="EMBL" id="CAB4010489.1"/>
    </source>
</evidence>
<dbReference type="Proteomes" id="UP001152795">
    <property type="component" value="Unassembled WGS sequence"/>
</dbReference>
<dbReference type="PANTHER" id="PTHR47510:SF3">
    <property type="entry name" value="ENDO_EXONUCLEASE_PHOSPHATASE DOMAIN-CONTAINING PROTEIN"/>
    <property type="match status" value="1"/>
</dbReference>
<keyword evidence="2" id="KW-1185">Reference proteome</keyword>
<dbReference type="EMBL" id="CACRXK020006804">
    <property type="protein sequence ID" value="CAB4010489.1"/>
    <property type="molecule type" value="Genomic_DNA"/>
</dbReference>
<accession>A0A6S7I0W1</accession>